<name>A0A1I5AZL2_PSUAM</name>
<accession>A0A1I5AZL2</accession>
<dbReference type="GO" id="GO:0009103">
    <property type="term" value="P:lipopolysaccharide biosynthetic process"/>
    <property type="evidence" value="ECO:0007669"/>
    <property type="project" value="TreeGrafter"/>
</dbReference>
<dbReference type="RefSeq" id="WP_093345426.1">
    <property type="nucleotide sequence ID" value="NZ_FOUY01000019.1"/>
</dbReference>
<dbReference type="OrthoDB" id="9801609at2"/>
<proteinExistence type="predicted"/>
<dbReference type="Gene3D" id="3.40.50.2000">
    <property type="entry name" value="Glycogen Phosphorylase B"/>
    <property type="match status" value="2"/>
</dbReference>
<sequence>MRILVDCRYIRPGRPDGIGRYTTGLVRALDRLHPVELLVSDPRQREGLPDRPAHTLPAPTGAGEPLVARHVNRLVSDSDTAPASAPETTPEDTVVFSPMQTMGTLGRRYAVVLTVHDLIYYRHPAPPPWLPAPVRAIWRAYHLSWWPQRVLLAGADAVAVVSRATGDLVDTHRLTRRPVAVVPDATDFHLPSTTPPRSRPGGNRLVYAGSFMPYKNVATLARAAALLPDHELHLVSPVPDGVRAEIERLAAPARPVFHDGVDDEGYRALLDGATALVSASRDEGFGLPVLEAMARGCPVVVSDIPAFREVAGDAGLFADPDDAAGFAAAVRSLDSGVSWTARSERVRARAAAQTWDGAAEALLAVLRQAVARRRG</sequence>
<dbReference type="PANTHER" id="PTHR46401:SF2">
    <property type="entry name" value="GLYCOSYLTRANSFERASE WBBK-RELATED"/>
    <property type="match status" value="1"/>
</dbReference>
<keyword evidence="1 3" id="KW-0808">Transferase</keyword>
<feature type="compositionally biased region" description="Basic and acidic residues" evidence="2">
    <location>
        <begin position="42"/>
        <end position="53"/>
    </location>
</feature>
<evidence type="ECO:0000256" key="2">
    <source>
        <dbReference type="SAM" id="MobiDB-lite"/>
    </source>
</evidence>
<organism evidence="3 4">
    <name type="scientific">Pseudonocardia ammonioxydans</name>
    <dbReference type="NCBI Taxonomy" id="260086"/>
    <lineage>
        <taxon>Bacteria</taxon>
        <taxon>Bacillati</taxon>
        <taxon>Actinomycetota</taxon>
        <taxon>Actinomycetes</taxon>
        <taxon>Pseudonocardiales</taxon>
        <taxon>Pseudonocardiaceae</taxon>
        <taxon>Pseudonocardia</taxon>
    </lineage>
</organism>
<dbReference type="STRING" id="260086.SAMN05216207_101911"/>
<keyword evidence="4" id="KW-1185">Reference proteome</keyword>
<evidence type="ECO:0000256" key="1">
    <source>
        <dbReference type="ARBA" id="ARBA00022679"/>
    </source>
</evidence>
<dbReference type="Pfam" id="PF13692">
    <property type="entry name" value="Glyco_trans_1_4"/>
    <property type="match status" value="1"/>
</dbReference>
<dbReference type="PANTHER" id="PTHR46401">
    <property type="entry name" value="GLYCOSYLTRANSFERASE WBBK-RELATED"/>
    <property type="match status" value="1"/>
</dbReference>
<dbReference type="EMBL" id="FOUY01000019">
    <property type="protein sequence ID" value="SFN67887.1"/>
    <property type="molecule type" value="Genomic_DNA"/>
</dbReference>
<dbReference type="GO" id="GO:0016757">
    <property type="term" value="F:glycosyltransferase activity"/>
    <property type="evidence" value="ECO:0007669"/>
    <property type="project" value="TreeGrafter"/>
</dbReference>
<dbReference type="SUPFAM" id="SSF53756">
    <property type="entry name" value="UDP-Glycosyltransferase/glycogen phosphorylase"/>
    <property type="match status" value="1"/>
</dbReference>
<evidence type="ECO:0000313" key="4">
    <source>
        <dbReference type="Proteomes" id="UP000199614"/>
    </source>
</evidence>
<reference evidence="3 4" key="1">
    <citation type="submission" date="2016-10" db="EMBL/GenBank/DDBJ databases">
        <authorList>
            <person name="de Groot N.N."/>
        </authorList>
    </citation>
    <scope>NUCLEOTIDE SEQUENCE [LARGE SCALE GENOMIC DNA]</scope>
    <source>
        <strain evidence="3 4">CGMCC 4.1877</strain>
    </source>
</reference>
<dbReference type="AlphaFoldDB" id="A0A1I5AZL2"/>
<dbReference type="CDD" id="cd03809">
    <property type="entry name" value="GT4_MtfB-like"/>
    <property type="match status" value="1"/>
</dbReference>
<evidence type="ECO:0000313" key="3">
    <source>
        <dbReference type="EMBL" id="SFN67887.1"/>
    </source>
</evidence>
<feature type="region of interest" description="Disordered" evidence="2">
    <location>
        <begin position="41"/>
        <end position="63"/>
    </location>
</feature>
<dbReference type="Proteomes" id="UP000199614">
    <property type="component" value="Unassembled WGS sequence"/>
</dbReference>
<protein>
    <submittedName>
        <fullName evidence="3">Glycosyltransferase involved in cell wall bisynthesis</fullName>
    </submittedName>
</protein>
<gene>
    <name evidence="3" type="ORF">SAMN05216207_101911</name>
</gene>